<keyword evidence="10" id="KW-0028">Amino-acid biosynthesis</keyword>
<evidence type="ECO:0000256" key="7">
    <source>
        <dbReference type="ARBA" id="ARBA00013053"/>
    </source>
</evidence>
<dbReference type="InterPro" id="IPR043131">
    <property type="entry name" value="BCAT-like_N"/>
</dbReference>
<evidence type="ECO:0000256" key="3">
    <source>
        <dbReference type="ARBA" id="ARBA00004824"/>
    </source>
</evidence>
<dbReference type="AlphaFoldDB" id="A0A7W6P2J3"/>
<dbReference type="NCBIfam" id="NF005209">
    <property type="entry name" value="PRK06680.1"/>
    <property type="match status" value="1"/>
</dbReference>
<keyword evidence="10" id="KW-0100">Branched-chain amino acid biosynthesis</keyword>
<dbReference type="FunFam" id="3.20.10.10:FF:000002">
    <property type="entry name" value="D-alanine aminotransferase"/>
    <property type="match status" value="1"/>
</dbReference>
<dbReference type="GO" id="GO:0008652">
    <property type="term" value="P:amino acid biosynthetic process"/>
    <property type="evidence" value="ECO:0007669"/>
    <property type="project" value="UniProtKB-ARBA"/>
</dbReference>
<reference evidence="14 15" key="1">
    <citation type="submission" date="2020-08" db="EMBL/GenBank/DDBJ databases">
        <title>Genomic Encyclopedia of Type Strains, Phase IV (KMG-IV): sequencing the most valuable type-strain genomes for metagenomic binning, comparative biology and taxonomic classification.</title>
        <authorList>
            <person name="Goeker M."/>
        </authorList>
    </citation>
    <scope>NUCLEOTIDE SEQUENCE [LARGE SCALE GENOMIC DNA]</scope>
    <source>
        <strain evidence="14 15">DSM 26385</strain>
    </source>
</reference>
<name>A0A7W6P2J3_9HYPH</name>
<dbReference type="Pfam" id="PF01063">
    <property type="entry name" value="Aminotran_4"/>
    <property type="match status" value="1"/>
</dbReference>
<keyword evidence="14" id="KW-0032">Aminotransferase</keyword>
<dbReference type="PANTHER" id="PTHR42743:SF11">
    <property type="entry name" value="AMINODEOXYCHORISMATE LYASE"/>
    <property type="match status" value="1"/>
</dbReference>
<evidence type="ECO:0000256" key="12">
    <source>
        <dbReference type="ARBA" id="ARBA00048798"/>
    </source>
</evidence>
<proteinExistence type="inferred from homology"/>
<dbReference type="EC" id="2.6.1.42" evidence="7"/>
<comment type="cofactor">
    <cofactor evidence="1">
        <name>pyridoxal 5'-phosphate</name>
        <dbReference type="ChEBI" id="CHEBI:597326"/>
    </cofactor>
</comment>
<dbReference type="Gene3D" id="3.30.470.10">
    <property type="match status" value="1"/>
</dbReference>
<evidence type="ECO:0000256" key="2">
    <source>
        <dbReference type="ARBA" id="ARBA00003109"/>
    </source>
</evidence>
<comment type="catalytic activity">
    <reaction evidence="13">
        <text>L-leucine + 2-oxoglutarate = 4-methyl-2-oxopentanoate + L-glutamate</text>
        <dbReference type="Rhea" id="RHEA:18321"/>
        <dbReference type="ChEBI" id="CHEBI:16810"/>
        <dbReference type="ChEBI" id="CHEBI:17865"/>
        <dbReference type="ChEBI" id="CHEBI:29985"/>
        <dbReference type="ChEBI" id="CHEBI:57427"/>
        <dbReference type="EC" id="2.6.1.42"/>
    </reaction>
</comment>
<dbReference type="EMBL" id="JACIDU010000015">
    <property type="protein sequence ID" value="MBB4104917.1"/>
    <property type="molecule type" value="Genomic_DNA"/>
</dbReference>
<evidence type="ECO:0000256" key="10">
    <source>
        <dbReference type="ARBA" id="ARBA00023304"/>
    </source>
</evidence>
<keyword evidence="9" id="KW-0663">Pyridoxal phosphate</keyword>
<keyword evidence="14" id="KW-0808">Transferase</keyword>
<dbReference type="SUPFAM" id="SSF56752">
    <property type="entry name" value="D-aminoacid aminotransferase-like PLP-dependent enzymes"/>
    <property type="match status" value="1"/>
</dbReference>
<evidence type="ECO:0000256" key="4">
    <source>
        <dbReference type="ARBA" id="ARBA00004931"/>
    </source>
</evidence>
<comment type="function">
    <text evidence="2">Acts on leucine, isoleucine and valine.</text>
</comment>
<comment type="pathway">
    <text evidence="4">Amino-acid biosynthesis; L-valine biosynthesis; L-valine from pyruvate: step 4/4.</text>
</comment>
<comment type="catalytic activity">
    <reaction evidence="12">
        <text>L-isoleucine + 2-oxoglutarate = (S)-3-methyl-2-oxopentanoate + L-glutamate</text>
        <dbReference type="Rhea" id="RHEA:24801"/>
        <dbReference type="ChEBI" id="CHEBI:16810"/>
        <dbReference type="ChEBI" id="CHEBI:29985"/>
        <dbReference type="ChEBI" id="CHEBI:35146"/>
        <dbReference type="ChEBI" id="CHEBI:58045"/>
        <dbReference type="EC" id="2.6.1.42"/>
    </reaction>
</comment>
<keyword evidence="15" id="KW-1185">Reference proteome</keyword>
<gene>
    <name evidence="14" type="ORF">GGQ66_003499</name>
</gene>
<dbReference type="InterPro" id="IPR043132">
    <property type="entry name" value="BCAT-like_C"/>
</dbReference>
<dbReference type="RefSeq" id="WP_183793981.1">
    <property type="nucleotide sequence ID" value="NZ_JACIDU010000015.1"/>
</dbReference>
<dbReference type="InterPro" id="IPR050571">
    <property type="entry name" value="Class-IV_PLP-Dep_Aminotrnsfr"/>
</dbReference>
<organism evidence="14 15">
    <name type="scientific">Allorhizobium borbori</name>
    <dbReference type="NCBI Taxonomy" id="485907"/>
    <lineage>
        <taxon>Bacteria</taxon>
        <taxon>Pseudomonadati</taxon>
        <taxon>Pseudomonadota</taxon>
        <taxon>Alphaproteobacteria</taxon>
        <taxon>Hyphomicrobiales</taxon>
        <taxon>Rhizobiaceae</taxon>
        <taxon>Rhizobium/Agrobacterium group</taxon>
        <taxon>Allorhizobium</taxon>
    </lineage>
</organism>
<dbReference type="PANTHER" id="PTHR42743">
    <property type="entry name" value="AMINO-ACID AMINOTRANSFERASE"/>
    <property type="match status" value="1"/>
</dbReference>
<comment type="catalytic activity">
    <reaction evidence="11">
        <text>L-valine + 2-oxoglutarate = 3-methyl-2-oxobutanoate + L-glutamate</text>
        <dbReference type="Rhea" id="RHEA:24813"/>
        <dbReference type="ChEBI" id="CHEBI:11851"/>
        <dbReference type="ChEBI" id="CHEBI:16810"/>
        <dbReference type="ChEBI" id="CHEBI:29985"/>
        <dbReference type="ChEBI" id="CHEBI:57762"/>
        <dbReference type="EC" id="2.6.1.42"/>
    </reaction>
</comment>
<evidence type="ECO:0000313" key="15">
    <source>
        <dbReference type="Proteomes" id="UP000584824"/>
    </source>
</evidence>
<comment type="caution">
    <text evidence="14">The sequence shown here is derived from an EMBL/GenBank/DDBJ whole genome shotgun (WGS) entry which is preliminary data.</text>
</comment>
<evidence type="ECO:0000313" key="14">
    <source>
        <dbReference type="EMBL" id="MBB4104917.1"/>
    </source>
</evidence>
<comment type="pathway">
    <text evidence="3">Amino-acid biosynthesis; L-isoleucine biosynthesis; L-isoleucine from 2-oxobutanoate: step 4/4.</text>
</comment>
<evidence type="ECO:0000256" key="11">
    <source>
        <dbReference type="ARBA" id="ARBA00048212"/>
    </source>
</evidence>
<dbReference type="InterPro" id="IPR036038">
    <property type="entry name" value="Aminotransferase-like"/>
</dbReference>
<accession>A0A7W6P2J3</accession>
<dbReference type="GO" id="GO:0009082">
    <property type="term" value="P:branched-chain amino acid biosynthetic process"/>
    <property type="evidence" value="ECO:0007669"/>
    <property type="project" value="UniProtKB-KW"/>
</dbReference>
<dbReference type="InterPro" id="IPR001544">
    <property type="entry name" value="Aminotrans_IV"/>
</dbReference>
<protein>
    <recommendedName>
        <fullName evidence="8">Probable branched-chain-amino-acid aminotransferase</fullName>
        <ecNumber evidence="7">2.6.1.42</ecNumber>
    </recommendedName>
</protein>
<dbReference type="Proteomes" id="UP000584824">
    <property type="component" value="Unassembled WGS sequence"/>
</dbReference>
<evidence type="ECO:0000256" key="9">
    <source>
        <dbReference type="ARBA" id="ARBA00022898"/>
    </source>
</evidence>
<evidence type="ECO:0000256" key="8">
    <source>
        <dbReference type="ARBA" id="ARBA00014472"/>
    </source>
</evidence>
<comment type="similarity">
    <text evidence="6">Belongs to the class-IV pyridoxal-phosphate-dependent aminotransferase family.</text>
</comment>
<dbReference type="CDD" id="cd01558">
    <property type="entry name" value="D-AAT_like"/>
    <property type="match status" value="1"/>
</dbReference>
<evidence type="ECO:0000256" key="6">
    <source>
        <dbReference type="ARBA" id="ARBA00009320"/>
    </source>
</evidence>
<dbReference type="GO" id="GO:0004084">
    <property type="term" value="F:branched-chain-amino-acid transaminase activity"/>
    <property type="evidence" value="ECO:0007669"/>
    <property type="project" value="UniProtKB-EC"/>
</dbReference>
<comment type="pathway">
    <text evidence="5">Amino-acid biosynthesis; L-leucine biosynthesis; L-leucine from 3-methyl-2-oxobutanoate: step 4/4.</text>
</comment>
<dbReference type="Gene3D" id="3.20.10.10">
    <property type="entry name" value="D-amino Acid Aminotransferase, subunit A, domain 2"/>
    <property type="match status" value="1"/>
</dbReference>
<sequence>MARIVYVNGAWVDETEAKVSVFDRGFLFADAIYEVTAVVGGKLVGYAGHAERLKRSLDSIGIPHPFTDESLLALHREILARNNLTDGAIYLQISRGAEDRDFFYSDDLTPTFVMFTQARPVLDNPKWKTGIAVITMPEGRWANRQIKTVQLLYSSLSKMEAKRQGADDVLFVEDGVITESGSSNAHIITKDGTLVTRALSNALLHGITRASILDVARNAQIKVEERGFTPEEALEAAEVFISSAGAFVMPVVSIDGKAIGDGKPGPMTARLRDLYIEYELAHAI</sequence>
<dbReference type="GO" id="GO:0005829">
    <property type="term" value="C:cytosol"/>
    <property type="evidence" value="ECO:0007669"/>
    <property type="project" value="TreeGrafter"/>
</dbReference>
<evidence type="ECO:0000256" key="1">
    <source>
        <dbReference type="ARBA" id="ARBA00001933"/>
    </source>
</evidence>
<evidence type="ECO:0000256" key="13">
    <source>
        <dbReference type="ARBA" id="ARBA00049229"/>
    </source>
</evidence>
<evidence type="ECO:0000256" key="5">
    <source>
        <dbReference type="ARBA" id="ARBA00005072"/>
    </source>
</evidence>